<dbReference type="Proteomes" id="UP000094291">
    <property type="component" value="Unassembled WGS sequence"/>
</dbReference>
<organism evidence="14 15">
    <name type="scientific">Terasakiispira papahanaumokuakeensis</name>
    <dbReference type="NCBI Taxonomy" id="197479"/>
    <lineage>
        <taxon>Bacteria</taxon>
        <taxon>Pseudomonadati</taxon>
        <taxon>Pseudomonadota</taxon>
        <taxon>Gammaproteobacteria</taxon>
        <taxon>Oceanospirillales</taxon>
        <taxon>Terasakiispira</taxon>
    </lineage>
</organism>
<keyword evidence="7 12" id="KW-0997">Cell inner membrane</keyword>
<evidence type="ECO:0000256" key="13">
    <source>
        <dbReference type="SAM" id="MobiDB-lite"/>
    </source>
</evidence>
<keyword evidence="8 12" id="KW-0812">Transmembrane</keyword>
<reference evidence="14 15" key="1">
    <citation type="submission" date="2016-08" db="EMBL/GenBank/DDBJ databases">
        <authorList>
            <person name="Seilhamer J.J."/>
        </authorList>
    </citation>
    <scope>NUCLEOTIDE SEQUENCE [LARGE SCALE GENOMIC DNA]</scope>
    <source>
        <strain evidence="14 15">PH27A</strain>
    </source>
</reference>
<feature type="region of interest" description="Disordered" evidence="13">
    <location>
        <begin position="60"/>
        <end position="85"/>
    </location>
</feature>
<feature type="transmembrane region" description="Helical" evidence="12">
    <location>
        <begin position="23"/>
        <end position="44"/>
    </location>
</feature>
<evidence type="ECO:0000256" key="6">
    <source>
        <dbReference type="ARBA" id="ARBA00022475"/>
    </source>
</evidence>
<evidence type="ECO:0000256" key="3">
    <source>
        <dbReference type="ARBA" id="ARBA00008741"/>
    </source>
</evidence>
<gene>
    <name evidence="14" type="ORF">BFW38_11945</name>
</gene>
<comment type="subcellular location">
    <subcellularLocation>
        <location evidence="2 12">Cell inner membrane</location>
        <topology evidence="2 12">Single-pass membrane protein</topology>
    </subcellularLocation>
</comment>
<protein>
    <recommendedName>
        <fullName evidence="4 12">Heme exporter protein D</fullName>
    </recommendedName>
</protein>
<evidence type="ECO:0000256" key="9">
    <source>
        <dbReference type="ARBA" id="ARBA00022748"/>
    </source>
</evidence>
<keyword evidence="6 12" id="KW-1003">Cell membrane</keyword>
<evidence type="ECO:0000313" key="14">
    <source>
        <dbReference type="EMBL" id="ODC04132.1"/>
    </source>
</evidence>
<comment type="function">
    <text evidence="1 12">Required for the export of heme to the periplasm for the biogenesis of c-type cytochromes.</text>
</comment>
<evidence type="ECO:0000256" key="10">
    <source>
        <dbReference type="ARBA" id="ARBA00022989"/>
    </source>
</evidence>
<evidence type="ECO:0000256" key="5">
    <source>
        <dbReference type="ARBA" id="ARBA00022448"/>
    </source>
</evidence>
<dbReference type="GO" id="GO:0015886">
    <property type="term" value="P:heme transport"/>
    <property type="evidence" value="ECO:0007669"/>
    <property type="project" value="InterPro"/>
</dbReference>
<dbReference type="EMBL" id="MDTQ01000001">
    <property type="protein sequence ID" value="ODC04132.1"/>
    <property type="molecule type" value="Genomic_DNA"/>
</dbReference>
<dbReference type="GO" id="GO:0017004">
    <property type="term" value="P:cytochrome complex assembly"/>
    <property type="evidence" value="ECO:0007669"/>
    <property type="project" value="UniProtKB-KW"/>
</dbReference>
<evidence type="ECO:0000256" key="4">
    <source>
        <dbReference type="ARBA" id="ARBA00016461"/>
    </source>
</evidence>
<comment type="similarity">
    <text evidence="3 12">Belongs to the CcmD/CycX/HelD family.</text>
</comment>
<evidence type="ECO:0000256" key="2">
    <source>
        <dbReference type="ARBA" id="ARBA00004377"/>
    </source>
</evidence>
<evidence type="ECO:0000256" key="7">
    <source>
        <dbReference type="ARBA" id="ARBA00022519"/>
    </source>
</evidence>
<dbReference type="STRING" id="197479.BFW38_11945"/>
<dbReference type="RefSeq" id="WP_068999002.1">
    <property type="nucleotide sequence ID" value="NZ_MDTQ01000001.1"/>
</dbReference>
<dbReference type="GO" id="GO:1903607">
    <property type="term" value="P:cytochrome c biosynthetic process"/>
    <property type="evidence" value="ECO:0007669"/>
    <property type="project" value="TreeGrafter"/>
</dbReference>
<keyword evidence="11 12" id="KW-0472">Membrane</keyword>
<dbReference type="GO" id="GO:0005886">
    <property type="term" value="C:plasma membrane"/>
    <property type="evidence" value="ECO:0007669"/>
    <property type="project" value="UniProtKB-SubCell"/>
</dbReference>
<evidence type="ECO:0000256" key="11">
    <source>
        <dbReference type="ARBA" id="ARBA00023136"/>
    </source>
</evidence>
<dbReference type="PANTHER" id="PTHR37531">
    <property type="entry name" value="HEME EXPORTER PROTEIN D"/>
    <property type="match status" value="1"/>
</dbReference>
<dbReference type="AlphaFoldDB" id="A0A1E2VBA0"/>
<keyword evidence="5 12" id="KW-0813">Transport</keyword>
<keyword evidence="15" id="KW-1185">Reference proteome</keyword>
<keyword evidence="10 12" id="KW-1133">Transmembrane helix</keyword>
<keyword evidence="9 12" id="KW-0201">Cytochrome c-type biogenesis</keyword>
<dbReference type="NCBIfam" id="TIGR03141">
    <property type="entry name" value="cytochro_ccmD"/>
    <property type="match status" value="1"/>
</dbReference>
<name>A0A1E2VBA0_9GAMM</name>
<dbReference type="Pfam" id="PF04995">
    <property type="entry name" value="CcmD"/>
    <property type="match status" value="1"/>
</dbReference>
<accession>A0A1E2VBA0</accession>
<dbReference type="InterPro" id="IPR052075">
    <property type="entry name" value="Heme_exporter_D"/>
</dbReference>
<proteinExistence type="inferred from homology"/>
<comment type="caution">
    <text evidence="14">The sequence shown here is derived from an EMBL/GenBank/DDBJ whole genome shotgun (WGS) entry which is preliminary data.</text>
</comment>
<sequence length="85" mass="9576">MSFANMYFANLTDFVHMGGHAPYVWGAYGIGVAILVLNILVPWWQSRRFRQQLQRRLSRKAQHAASATSSMSRPAGTDHVSTTRP</sequence>
<evidence type="ECO:0000256" key="1">
    <source>
        <dbReference type="ARBA" id="ARBA00002442"/>
    </source>
</evidence>
<dbReference type="InterPro" id="IPR007078">
    <property type="entry name" value="Haem_export_protD_CcmD"/>
</dbReference>
<evidence type="ECO:0000256" key="12">
    <source>
        <dbReference type="RuleBase" id="RU363101"/>
    </source>
</evidence>
<evidence type="ECO:0000256" key="8">
    <source>
        <dbReference type="ARBA" id="ARBA00022692"/>
    </source>
</evidence>
<evidence type="ECO:0000313" key="15">
    <source>
        <dbReference type="Proteomes" id="UP000094291"/>
    </source>
</evidence>
<dbReference type="PANTHER" id="PTHR37531:SF1">
    <property type="entry name" value="HEME EXPORTER PROTEIN D"/>
    <property type="match status" value="1"/>
</dbReference>